<gene>
    <name evidence="1" type="ORF">A7J15_09035</name>
</gene>
<dbReference type="Proteomes" id="UP000093355">
    <property type="component" value="Unassembled WGS sequence"/>
</dbReference>
<evidence type="ECO:0000313" key="2">
    <source>
        <dbReference type="Proteomes" id="UP000093355"/>
    </source>
</evidence>
<dbReference type="STRING" id="904291.A7J15_09035"/>
<comment type="caution">
    <text evidence="1">The sequence shown here is derived from an EMBL/GenBank/DDBJ whole genome shotgun (WGS) entry which is preliminary data.</text>
</comment>
<protein>
    <submittedName>
        <fullName evidence="1">Uncharacterized protein</fullName>
    </submittedName>
</protein>
<organism evidence="1 2">
    <name type="scientific">Microbacterium sediminis</name>
    <dbReference type="NCBI Taxonomy" id="904291"/>
    <lineage>
        <taxon>Bacteria</taxon>
        <taxon>Bacillati</taxon>
        <taxon>Actinomycetota</taxon>
        <taxon>Actinomycetes</taxon>
        <taxon>Micrococcales</taxon>
        <taxon>Microbacteriaceae</taxon>
        <taxon>Microbacterium</taxon>
    </lineage>
</organism>
<dbReference type="OrthoDB" id="3268477at2"/>
<dbReference type="EMBL" id="LXMD01000027">
    <property type="protein sequence ID" value="OCG73091.1"/>
    <property type="molecule type" value="Genomic_DNA"/>
</dbReference>
<keyword evidence="2" id="KW-1185">Reference proteome</keyword>
<accession>A0A1B9N900</accession>
<name>A0A1B9N900_9MICO</name>
<proteinExistence type="predicted"/>
<dbReference type="RefSeq" id="WP_067027153.1">
    <property type="nucleotide sequence ID" value="NZ_CP038256.1"/>
</dbReference>
<evidence type="ECO:0000313" key="1">
    <source>
        <dbReference type="EMBL" id="OCG73091.1"/>
    </source>
</evidence>
<reference evidence="1 2" key="1">
    <citation type="submission" date="2016-05" db="EMBL/GenBank/DDBJ databases">
        <authorList>
            <person name="Lavstsen T."/>
            <person name="Jespersen J.S."/>
        </authorList>
    </citation>
    <scope>NUCLEOTIDE SEQUENCE [LARGE SCALE GENOMIC DNA]</scope>
    <source>
        <strain evidence="1 2">YLB-01</strain>
    </source>
</reference>
<sequence length="71" mass="7776">MSEQDPTKQFWYNSETGQVEQGLVSPAADRIGPFDTADDAARAYEILAERAKAWADEEAEEDAWGEGPDAA</sequence>
<dbReference type="AlphaFoldDB" id="A0A1B9N900"/>